<name>A0A485KL13_9STRA</name>
<reference evidence="1" key="2">
    <citation type="submission" date="2019-06" db="EMBL/GenBank/DDBJ databases">
        <title>Genomics analysis of Aphanomyces spp. identifies a new class of oomycete effector associated with host adaptation.</title>
        <authorList>
            <person name="Gaulin E."/>
        </authorList>
    </citation>
    <scope>NUCLEOTIDE SEQUENCE</scope>
    <source>
        <strain evidence="1">CBS 578.67</strain>
    </source>
</reference>
<reference evidence="2 3" key="1">
    <citation type="submission" date="2019-03" db="EMBL/GenBank/DDBJ databases">
        <authorList>
            <person name="Gaulin E."/>
            <person name="Dumas B."/>
        </authorList>
    </citation>
    <scope>NUCLEOTIDE SEQUENCE [LARGE SCALE GENOMIC DNA]</scope>
    <source>
        <strain evidence="2">CBS 568.67</strain>
    </source>
</reference>
<keyword evidence="3" id="KW-1185">Reference proteome</keyword>
<dbReference type="EMBL" id="VJMH01005113">
    <property type="protein sequence ID" value="KAF0700748.1"/>
    <property type="molecule type" value="Genomic_DNA"/>
</dbReference>
<sequence>MKSYAAPTTTIKWSPYGRQLFLDTISLPDAVAALRHSSFGGHMRSLPVYCWLDLNRKFGMAHTAKRQARCDRSELSNDAVVMELVVRNVAPNALATSTWAAIKVTILTPLRGLPRGPSWLDQLTSSSLRFSVADEVAFWTRHGIYTWVGQMQNLYADGIDDAL</sequence>
<gene>
    <name evidence="2" type="primary">Aste57867_8701</name>
    <name evidence="1" type="ORF">As57867_008667</name>
    <name evidence="2" type="ORF">ASTE57867_8701</name>
</gene>
<proteinExistence type="predicted"/>
<dbReference type="EMBL" id="CAADRA010005134">
    <property type="protein sequence ID" value="VFT85587.1"/>
    <property type="molecule type" value="Genomic_DNA"/>
</dbReference>
<evidence type="ECO:0000313" key="3">
    <source>
        <dbReference type="Proteomes" id="UP000332933"/>
    </source>
</evidence>
<dbReference type="AlphaFoldDB" id="A0A485KL13"/>
<dbReference type="Proteomes" id="UP000332933">
    <property type="component" value="Unassembled WGS sequence"/>
</dbReference>
<protein>
    <submittedName>
        <fullName evidence="2">Aste57867_8701 protein</fullName>
    </submittedName>
</protein>
<evidence type="ECO:0000313" key="2">
    <source>
        <dbReference type="EMBL" id="VFT85587.1"/>
    </source>
</evidence>
<organism evidence="2 3">
    <name type="scientific">Aphanomyces stellatus</name>
    <dbReference type="NCBI Taxonomy" id="120398"/>
    <lineage>
        <taxon>Eukaryota</taxon>
        <taxon>Sar</taxon>
        <taxon>Stramenopiles</taxon>
        <taxon>Oomycota</taxon>
        <taxon>Saprolegniomycetes</taxon>
        <taxon>Saprolegniales</taxon>
        <taxon>Verrucalvaceae</taxon>
        <taxon>Aphanomyces</taxon>
    </lineage>
</organism>
<accession>A0A485KL13</accession>
<evidence type="ECO:0000313" key="1">
    <source>
        <dbReference type="EMBL" id="KAF0700748.1"/>
    </source>
</evidence>